<dbReference type="InterPro" id="IPR012338">
    <property type="entry name" value="Beta-lactam/transpept-like"/>
</dbReference>
<dbReference type="PANTHER" id="PTHR43283">
    <property type="entry name" value="BETA-LACTAMASE-RELATED"/>
    <property type="match status" value="1"/>
</dbReference>
<proteinExistence type="predicted"/>
<feature type="signal peptide" evidence="1">
    <location>
        <begin position="1"/>
        <end position="28"/>
    </location>
</feature>
<evidence type="ECO:0000259" key="2">
    <source>
        <dbReference type="Pfam" id="PF00144"/>
    </source>
</evidence>
<dbReference type="AlphaFoldDB" id="A0AA41Z772"/>
<evidence type="ECO:0000256" key="1">
    <source>
        <dbReference type="SAM" id="SignalP"/>
    </source>
</evidence>
<dbReference type="InterPro" id="IPR050789">
    <property type="entry name" value="Diverse_Enzym_Activities"/>
</dbReference>
<comment type="caution">
    <text evidence="3">The sequence shown here is derived from an EMBL/GenBank/DDBJ whole genome shotgun (WGS) entry which is preliminary data.</text>
</comment>
<dbReference type="SUPFAM" id="SSF56601">
    <property type="entry name" value="beta-lactamase/transpeptidase-like"/>
    <property type="match status" value="1"/>
</dbReference>
<dbReference type="Pfam" id="PF00144">
    <property type="entry name" value="Beta-lactamase"/>
    <property type="match status" value="1"/>
</dbReference>
<gene>
    <name evidence="3" type="ORF">NEE01_03705</name>
</gene>
<dbReference type="PANTHER" id="PTHR43283:SF14">
    <property type="entry name" value="BLL8153 PROTEIN"/>
    <property type="match status" value="1"/>
</dbReference>
<organism evidence="3 4">
    <name type="scientific">Sphingomonas lycopersici</name>
    <dbReference type="NCBI Taxonomy" id="2951807"/>
    <lineage>
        <taxon>Bacteria</taxon>
        <taxon>Pseudomonadati</taxon>
        <taxon>Pseudomonadota</taxon>
        <taxon>Alphaproteobacteria</taxon>
        <taxon>Sphingomonadales</taxon>
        <taxon>Sphingomonadaceae</taxon>
        <taxon>Sphingomonas</taxon>
    </lineage>
</organism>
<reference evidence="3" key="1">
    <citation type="submission" date="2022-06" db="EMBL/GenBank/DDBJ databases">
        <title>Sphingomonas sp. nov. isolated from rhizosphere soil of tomato.</title>
        <authorList>
            <person name="Dong H."/>
            <person name="Gao R."/>
        </authorList>
    </citation>
    <scope>NUCLEOTIDE SEQUENCE</scope>
    <source>
        <strain evidence="3">MMSM24</strain>
    </source>
</reference>
<evidence type="ECO:0000313" key="3">
    <source>
        <dbReference type="EMBL" id="MCW6533881.1"/>
    </source>
</evidence>
<dbReference type="RefSeq" id="WP_179514001.1">
    <property type="nucleotide sequence ID" value="NZ_JANFAV010000002.1"/>
</dbReference>
<keyword evidence="1" id="KW-0732">Signal</keyword>
<keyword evidence="4" id="KW-1185">Reference proteome</keyword>
<accession>A0AA41Z772</accession>
<name>A0AA41Z772_9SPHN</name>
<dbReference type="Gene3D" id="3.40.710.10">
    <property type="entry name" value="DD-peptidase/beta-lactamase superfamily"/>
    <property type="match status" value="1"/>
</dbReference>
<dbReference type="EMBL" id="JANFAV010000002">
    <property type="protein sequence ID" value="MCW6533881.1"/>
    <property type="molecule type" value="Genomic_DNA"/>
</dbReference>
<dbReference type="InterPro" id="IPR001466">
    <property type="entry name" value="Beta-lactam-related"/>
</dbReference>
<sequence length="404" mass="44620">MIADRSMRFLAPFLLAGAVAPAAAFAQADVLPDPVIQMREHWLDADISAFNFRHSADMFETRAVPHGDAVRPLAEGAKLTPPAFSSGGVTRSYDDWARRTYTNALIVLRDGKIVFEDYRNRSRASDRFISFSMAKSITSLLIGIALDKGMIKSLDDPAGKYVPELRAGAYGDVSIRHILQMRSGVDYEERYDFGDKPSLAALIHRHAIVLNEERFADRATTITRAAKPGSRFNYATLDTAVLGWVLERATGQSLAAFTAANLWQPAGMEGDAFWIADGAKGVGRELSGMGFNAMLRDYARLGQLMLDDGVRDGKPVLPRGWIRQATSMIPFDQPTPFGGRGYGFQFWQLDDQPGAYSALGLAGQFIYVHPQSRTVIVKLSHFPLPEPPHIMAETLAYFRQLTGR</sequence>
<feature type="domain" description="Beta-lactamase-related" evidence="2">
    <location>
        <begin position="104"/>
        <end position="392"/>
    </location>
</feature>
<feature type="chain" id="PRO_5041239644" evidence="1">
    <location>
        <begin position="29"/>
        <end position="404"/>
    </location>
</feature>
<evidence type="ECO:0000313" key="4">
    <source>
        <dbReference type="Proteomes" id="UP001165565"/>
    </source>
</evidence>
<protein>
    <submittedName>
        <fullName evidence="3">Beta-lactamase family protein</fullName>
    </submittedName>
</protein>
<dbReference type="Proteomes" id="UP001165565">
    <property type="component" value="Unassembled WGS sequence"/>
</dbReference>